<dbReference type="Gene3D" id="3.90.1570.10">
    <property type="entry name" value="tt1808, chain A"/>
    <property type="match status" value="1"/>
</dbReference>
<dbReference type="AlphaFoldDB" id="A0A9N9E7P7"/>
<evidence type="ECO:0000313" key="2">
    <source>
        <dbReference type="Proteomes" id="UP000789831"/>
    </source>
</evidence>
<comment type="caution">
    <text evidence="1">The sequence shown here is derived from an EMBL/GenBank/DDBJ whole genome shotgun (WGS) entry which is preliminary data.</text>
</comment>
<name>A0A9N9E7P7_9GLOM</name>
<keyword evidence="2" id="KW-1185">Reference proteome</keyword>
<dbReference type="Proteomes" id="UP000789831">
    <property type="component" value="Unassembled WGS sequence"/>
</dbReference>
<reference evidence="1" key="1">
    <citation type="submission" date="2021-06" db="EMBL/GenBank/DDBJ databases">
        <authorList>
            <person name="Kallberg Y."/>
            <person name="Tangrot J."/>
            <person name="Rosling A."/>
        </authorList>
    </citation>
    <scope>NUCLEOTIDE SEQUENCE</scope>
    <source>
        <strain evidence="1">MT106</strain>
    </source>
</reference>
<organism evidence="1 2">
    <name type="scientific">Ambispora gerdemannii</name>
    <dbReference type="NCBI Taxonomy" id="144530"/>
    <lineage>
        <taxon>Eukaryota</taxon>
        <taxon>Fungi</taxon>
        <taxon>Fungi incertae sedis</taxon>
        <taxon>Mucoromycota</taxon>
        <taxon>Glomeromycotina</taxon>
        <taxon>Glomeromycetes</taxon>
        <taxon>Archaeosporales</taxon>
        <taxon>Ambisporaceae</taxon>
        <taxon>Ambispora</taxon>
    </lineage>
</organism>
<accession>A0A9N9E7P7</accession>
<protein>
    <submittedName>
        <fullName evidence="1">8250_t:CDS:1</fullName>
    </submittedName>
</protein>
<dbReference type="OrthoDB" id="88517at2759"/>
<proteinExistence type="predicted"/>
<sequence>MSKAKINLANLDFSCTYSFEEFEFINEQLKTRILEVNGQPVNLFDLDENGKLVLMSQVTHCMEVTVGKIARQLDNWNVQTRQNRDVKTAQGEFNFSNEGQRMIKAPDVSFTPKVVSRQLTELQRWAFQECKDLQIDCPECDETFSDHYTYSEHYEDEYVRKWRKTE</sequence>
<gene>
    <name evidence="1" type="ORF">AGERDE_LOCUS12099</name>
</gene>
<dbReference type="InterPro" id="IPR012296">
    <property type="entry name" value="Nuclease_put_TT1808"/>
</dbReference>
<evidence type="ECO:0000313" key="1">
    <source>
        <dbReference type="EMBL" id="CAG8667392.1"/>
    </source>
</evidence>
<dbReference type="EMBL" id="CAJVPL010007026">
    <property type="protein sequence ID" value="CAG8667392.1"/>
    <property type="molecule type" value="Genomic_DNA"/>
</dbReference>